<gene>
    <name evidence="9" type="ORF">F7Q92_02035</name>
</gene>
<protein>
    <submittedName>
        <fullName evidence="9">Rhomboid family intramembrane serine protease</fullName>
    </submittedName>
</protein>
<keyword evidence="9" id="KW-0645">Protease</keyword>
<evidence type="ECO:0000256" key="5">
    <source>
        <dbReference type="ARBA" id="ARBA00022989"/>
    </source>
</evidence>
<keyword evidence="10" id="KW-1185">Reference proteome</keyword>
<feature type="domain" description="Peptidase S54 rhomboid" evidence="8">
    <location>
        <begin position="46"/>
        <end position="186"/>
    </location>
</feature>
<keyword evidence="4" id="KW-0378">Hydrolase</keyword>
<dbReference type="GO" id="GO:0004252">
    <property type="term" value="F:serine-type endopeptidase activity"/>
    <property type="evidence" value="ECO:0007669"/>
    <property type="project" value="InterPro"/>
</dbReference>
<keyword evidence="3 7" id="KW-0812">Transmembrane</keyword>
<proteinExistence type="inferred from homology"/>
<evidence type="ECO:0000256" key="2">
    <source>
        <dbReference type="ARBA" id="ARBA00009045"/>
    </source>
</evidence>
<keyword evidence="6 7" id="KW-0472">Membrane</keyword>
<dbReference type="PANTHER" id="PTHR43731:SF14">
    <property type="entry name" value="PRESENILIN-ASSOCIATED RHOMBOID-LIKE PROTEIN, MITOCHONDRIAL"/>
    <property type="match status" value="1"/>
</dbReference>
<dbReference type="GO" id="GO:0016020">
    <property type="term" value="C:membrane"/>
    <property type="evidence" value="ECO:0007669"/>
    <property type="project" value="UniProtKB-SubCell"/>
</dbReference>
<feature type="transmembrane region" description="Helical" evidence="7">
    <location>
        <begin position="110"/>
        <end position="129"/>
    </location>
</feature>
<dbReference type="InterPro" id="IPR022764">
    <property type="entry name" value="Peptidase_S54_rhomboid_dom"/>
</dbReference>
<evidence type="ECO:0000313" key="9">
    <source>
        <dbReference type="EMBL" id="KAB0584958.1"/>
    </source>
</evidence>
<evidence type="ECO:0000256" key="1">
    <source>
        <dbReference type="ARBA" id="ARBA00004141"/>
    </source>
</evidence>
<dbReference type="Proteomes" id="UP000430120">
    <property type="component" value="Unassembled WGS sequence"/>
</dbReference>
<evidence type="ECO:0000256" key="3">
    <source>
        <dbReference type="ARBA" id="ARBA00022692"/>
    </source>
</evidence>
<dbReference type="InterPro" id="IPR035952">
    <property type="entry name" value="Rhomboid-like_sf"/>
</dbReference>
<organism evidence="9 10">
    <name type="scientific">Ideonella dechloratans</name>
    <dbReference type="NCBI Taxonomy" id="36863"/>
    <lineage>
        <taxon>Bacteria</taxon>
        <taxon>Pseudomonadati</taxon>
        <taxon>Pseudomonadota</taxon>
        <taxon>Betaproteobacteria</taxon>
        <taxon>Burkholderiales</taxon>
        <taxon>Sphaerotilaceae</taxon>
        <taxon>Ideonella</taxon>
    </lineage>
</organism>
<evidence type="ECO:0000256" key="6">
    <source>
        <dbReference type="ARBA" id="ARBA00023136"/>
    </source>
</evidence>
<dbReference type="InterPro" id="IPR050925">
    <property type="entry name" value="Rhomboid_protease_S54"/>
</dbReference>
<evidence type="ECO:0000313" key="10">
    <source>
        <dbReference type="Proteomes" id="UP000430120"/>
    </source>
</evidence>
<evidence type="ECO:0000256" key="7">
    <source>
        <dbReference type="SAM" id="Phobius"/>
    </source>
</evidence>
<comment type="subcellular location">
    <subcellularLocation>
        <location evidence="1">Membrane</location>
        <topology evidence="1">Multi-pass membrane protein</topology>
    </subcellularLocation>
</comment>
<dbReference type="PANTHER" id="PTHR43731">
    <property type="entry name" value="RHOMBOID PROTEASE"/>
    <property type="match status" value="1"/>
</dbReference>
<dbReference type="Pfam" id="PF01694">
    <property type="entry name" value="Rhomboid"/>
    <property type="match status" value="1"/>
</dbReference>
<dbReference type="SUPFAM" id="SSF144091">
    <property type="entry name" value="Rhomboid-like"/>
    <property type="match status" value="1"/>
</dbReference>
<name>A0A643FHX2_IDEDE</name>
<sequence>MPPMPPMTKALLLICTAVFCAQALLGGYLPLTAWLALWPLGSGNFMPWQLITYAFLHADIGHIFFNMLGLWMFGSELERLWGGKRFLQFMAAGVLSAAACQLIISPLFGSFAPTIGISGGLFALLLAYGMLFPDRTIMPLFPPIPMKARTFVLVFGLIELGMGVAGMMGVAHFAHLGGMLGGWLMIRYWRGQPPFPRRRRW</sequence>
<comment type="caution">
    <text evidence="9">The sequence shown here is derived from an EMBL/GenBank/DDBJ whole genome shotgun (WGS) entry which is preliminary data.</text>
</comment>
<evidence type="ECO:0000256" key="4">
    <source>
        <dbReference type="ARBA" id="ARBA00022801"/>
    </source>
</evidence>
<dbReference type="EMBL" id="VZPB01000003">
    <property type="protein sequence ID" value="KAB0584958.1"/>
    <property type="molecule type" value="Genomic_DNA"/>
</dbReference>
<feature type="transmembrane region" description="Helical" evidence="7">
    <location>
        <begin position="86"/>
        <end position="104"/>
    </location>
</feature>
<dbReference type="RefSeq" id="WP_151122275.1">
    <property type="nucleotide sequence ID" value="NZ_CP088081.1"/>
</dbReference>
<reference evidence="9 10" key="1">
    <citation type="submission" date="2019-09" db="EMBL/GenBank/DDBJ databases">
        <title>Draft genome sequences of 48 bacterial type strains from the CCUG.</title>
        <authorList>
            <person name="Tunovic T."/>
            <person name="Pineiro-Iglesias B."/>
            <person name="Unosson C."/>
            <person name="Inganas E."/>
            <person name="Ohlen M."/>
            <person name="Cardew S."/>
            <person name="Jensie-Markopoulos S."/>
            <person name="Salva-Serra F."/>
            <person name="Jaen-Luchoro D."/>
            <person name="Karlsson R."/>
            <person name="Svensson-Stadler L."/>
            <person name="Chun J."/>
            <person name="Moore E."/>
        </authorList>
    </citation>
    <scope>NUCLEOTIDE SEQUENCE [LARGE SCALE GENOMIC DNA]</scope>
    <source>
        <strain evidence="9 10">CCUG 30977</strain>
    </source>
</reference>
<comment type="similarity">
    <text evidence="2">Belongs to the peptidase S54 family.</text>
</comment>
<evidence type="ECO:0000259" key="8">
    <source>
        <dbReference type="Pfam" id="PF01694"/>
    </source>
</evidence>
<dbReference type="OrthoDB" id="9778341at2"/>
<feature type="transmembrane region" description="Helical" evidence="7">
    <location>
        <begin position="50"/>
        <end position="74"/>
    </location>
</feature>
<accession>A0A643FHX2</accession>
<dbReference type="AlphaFoldDB" id="A0A643FHX2"/>
<keyword evidence="5 7" id="KW-1133">Transmembrane helix</keyword>
<dbReference type="Gene3D" id="1.20.1540.10">
    <property type="entry name" value="Rhomboid-like"/>
    <property type="match status" value="1"/>
</dbReference>
<feature type="transmembrane region" description="Helical" evidence="7">
    <location>
        <begin position="150"/>
        <end position="167"/>
    </location>
</feature>
<dbReference type="GO" id="GO:0006508">
    <property type="term" value="P:proteolysis"/>
    <property type="evidence" value="ECO:0007669"/>
    <property type="project" value="UniProtKB-KW"/>
</dbReference>